<evidence type="ECO:0000256" key="7">
    <source>
        <dbReference type="SAM" id="Phobius"/>
    </source>
</evidence>
<proteinExistence type="inferred from homology"/>
<dbReference type="PRINTS" id="PR00783">
    <property type="entry name" value="MINTRINSICP"/>
</dbReference>
<dbReference type="EMBL" id="UYSU01036999">
    <property type="protein sequence ID" value="VDL98451.1"/>
    <property type="molecule type" value="Genomic_DNA"/>
</dbReference>
<feature type="transmembrane region" description="Helical" evidence="7">
    <location>
        <begin position="163"/>
        <end position="182"/>
    </location>
</feature>
<dbReference type="GO" id="GO:0005886">
    <property type="term" value="C:plasma membrane"/>
    <property type="evidence" value="ECO:0007669"/>
    <property type="project" value="TreeGrafter"/>
</dbReference>
<comment type="subcellular location">
    <subcellularLocation>
        <location evidence="1">Membrane</location>
        <topology evidence="1">Multi-pass membrane protein</topology>
    </subcellularLocation>
</comment>
<evidence type="ECO:0000256" key="4">
    <source>
        <dbReference type="ARBA" id="ARBA00022989"/>
    </source>
</evidence>
<comment type="similarity">
    <text evidence="2 6">Belongs to the MIP/aquaporin (TC 1.A.8) family.</text>
</comment>
<dbReference type="Gene3D" id="1.20.1080.10">
    <property type="entry name" value="Glycerol uptake facilitator protein"/>
    <property type="match status" value="1"/>
</dbReference>
<feature type="transmembrane region" description="Helical" evidence="7">
    <location>
        <begin position="87"/>
        <end position="110"/>
    </location>
</feature>
<evidence type="ECO:0000256" key="6">
    <source>
        <dbReference type="RuleBase" id="RU000477"/>
    </source>
</evidence>
<feature type="transmembrane region" description="Helical" evidence="7">
    <location>
        <begin position="21"/>
        <end position="38"/>
    </location>
</feature>
<dbReference type="OrthoDB" id="3222at2759"/>
<dbReference type="InterPro" id="IPR000425">
    <property type="entry name" value="MIP"/>
</dbReference>
<feature type="transmembrane region" description="Helical" evidence="7">
    <location>
        <begin position="130"/>
        <end position="151"/>
    </location>
</feature>
<dbReference type="WBParaSite" id="SSLN_0001251701-mRNA-1">
    <property type="protein sequence ID" value="SSLN_0001251701-mRNA-1"/>
    <property type="gene ID" value="SSLN_0001251701"/>
</dbReference>
<name>A0A183T6G8_SCHSO</name>
<dbReference type="AlphaFoldDB" id="A0A183T6G8"/>
<dbReference type="STRING" id="70667.A0A183T6G8"/>
<feature type="transmembrane region" description="Helical" evidence="7">
    <location>
        <begin position="44"/>
        <end position="66"/>
    </location>
</feature>
<feature type="transmembrane region" description="Helical" evidence="7">
    <location>
        <begin position="208"/>
        <end position="230"/>
    </location>
</feature>
<keyword evidence="4 7" id="KW-1133">Transmembrane helix</keyword>
<evidence type="ECO:0000256" key="2">
    <source>
        <dbReference type="ARBA" id="ARBA00006175"/>
    </source>
</evidence>
<organism evidence="10">
    <name type="scientific">Schistocephalus solidus</name>
    <name type="common">Tapeworm</name>
    <dbReference type="NCBI Taxonomy" id="70667"/>
    <lineage>
        <taxon>Eukaryota</taxon>
        <taxon>Metazoa</taxon>
        <taxon>Spiralia</taxon>
        <taxon>Lophotrochozoa</taxon>
        <taxon>Platyhelminthes</taxon>
        <taxon>Cestoda</taxon>
        <taxon>Eucestoda</taxon>
        <taxon>Diphyllobothriidea</taxon>
        <taxon>Diphyllobothriidae</taxon>
        <taxon>Schistocephalus</taxon>
    </lineage>
</organism>
<dbReference type="SUPFAM" id="SSF81338">
    <property type="entry name" value="Aquaporin-like"/>
    <property type="match status" value="1"/>
</dbReference>
<dbReference type="GO" id="GO:0015250">
    <property type="term" value="F:water channel activity"/>
    <property type="evidence" value="ECO:0007669"/>
    <property type="project" value="TreeGrafter"/>
</dbReference>
<dbReference type="PANTHER" id="PTHR19139">
    <property type="entry name" value="AQUAPORIN TRANSPORTER"/>
    <property type="match status" value="1"/>
</dbReference>
<dbReference type="Proteomes" id="UP000275846">
    <property type="component" value="Unassembled WGS sequence"/>
</dbReference>
<evidence type="ECO:0000313" key="10">
    <source>
        <dbReference type="WBParaSite" id="SSLN_0001251701-mRNA-1"/>
    </source>
</evidence>
<evidence type="ECO:0000313" key="9">
    <source>
        <dbReference type="Proteomes" id="UP000275846"/>
    </source>
</evidence>
<dbReference type="InterPro" id="IPR023271">
    <property type="entry name" value="Aquaporin-like"/>
</dbReference>
<dbReference type="Pfam" id="PF00230">
    <property type="entry name" value="MIP"/>
    <property type="match status" value="1"/>
</dbReference>
<keyword evidence="5 7" id="KW-0472">Membrane</keyword>
<keyword evidence="6" id="KW-0813">Transport</keyword>
<accession>A0A183T6G8</accession>
<protein>
    <submittedName>
        <fullName evidence="10">Aquaporin</fullName>
    </submittedName>
</protein>
<evidence type="ECO:0000256" key="5">
    <source>
        <dbReference type="ARBA" id="ARBA00023136"/>
    </source>
</evidence>
<keyword evidence="9" id="KW-1185">Reference proteome</keyword>
<reference evidence="8 9" key="2">
    <citation type="submission" date="2018-11" db="EMBL/GenBank/DDBJ databases">
        <authorList>
            <consortium name="Pathogen Informatics"/>
        </authorList>
    </citation>
    <scope>NUCLEOTIDE SEQUENCE [LARGE SCALE GENOMIC DNA]</scope>
    <source>
        <strain evidence="8 9">NST_G2</strain>
    </source>
</reference>
<evidence type="ECO:0000256" key="1">
    <source>
        <dbReference type="ARBA" id="ARBA00004141"/>
    </source>
</evidence>
<dbReference type="PANTHER" id="PTHR19139:SF199">
    <property type="entry name" value="MIP17260P"/>
    <property type="match status" value="1"/>
</dbReference>
<reference evidence="10" key="1">
    <citation type="submission" date="2016-06" db="UniProtKB">
        <authorList>
            <consortium name="WormBaseParasite"/>
        </authorList>
    </citation>
    <scope>IDENTIFICATION</scope>
</reference>
<sequence length="294" mass="31730">MRSLCSLDELRNASRIFVGEAFATFLVLSATILSQYVSTTNNSFVAFSVGAAVYTAIWVVGPVSGANINPMVTLANVALRRIPPQYLLLYWLGQLVGALLGFLFALEISHRAKQDPLAGITVPAPGVTDMEAFGCEIFMTFFLLTSVLSGLEELRPSDWNATSGVGMAMIVGVVTALMVGIGKPISGAGMNPTRSLVPALMLKHYRALWVYIVGPLLGTLAAIIVHEFIFCPDASLARLRALLTKREFSRHVAYKETTDADESPVSISSVTSRMSSIHLLCNQNLATKRICMQG</sequence>
<dbReference type="InterPro" id="IPR034294">
    <property type="entry name" value="Aquaporin_transptr"/>
</dbReference>
<evidence type="ECO:0000313" key="8">
    <source>
        <dbReference type="EMBL" id="VDL98451.1"/>
    </source>
</evidence>
<keyword evidence="3 6" id="KW-0812">Transmembrane</keyword>
<evidence type="ECO:0000256" key="3">
    <source>
        <dbReference type="ARBA" id="ARBA00022692"/>
    </source>
</evidence>
<gene>
    <name evidence="8" type="ORF">SSLN_LOCUS12066</name>
</gene>